<evidence type="ECO:0000256" key="2">
    <source>
        <dbReference type="SAM" id="MobiDB-lite"/>
    </source>
</evidence>
<feature type="domain" description="Teneurin-like YD-shell" evidence="4">
    <location>
        <begin position="855"/>
        <end position="1098"/>
    </location>
</feature>
<protein>
    <submittedName>
        <fullName evidence="5">Uncharacterized protein</fullName>
    </submittedName>
</protein>
<dbReference type="InterPro" id="IPR006530">
    <property type="entry name" value="YD"/>
</dbReference>
<dbReference type="PANTHER" id="PTHR32305:SF15">
    <property type="entry name" value="PROTEIN RHSA-RELATED"/>
    <property type="match status" value="1"/>
</dbReference>
<evidence type="ECO:0000256" key="1">
    <source>
        <dbReference type="ARBA" id="ARBA00022737"/>
    </source>
</evidence>
<dbReference type="Pfam" id="PF05593">
    <property type="entry name" value="RHS_repeat"/>
    <property type="match status" value="4"/>
</dbReference>
<sequence>MPNIPAIPGMNPGVFVMGGGGAGGGKGGRGGNGNGDGQGAGGNNGGQNADGGGKGGNACGQGTGAAACTNPRHGGSGGTSAGDPVDVVTGRVFTVPAVDLGLPGPLPLVLQRQYSSTARERDVGLGFGWSHSLAWMIIPSRRRVDILQDDGTVLEAPLPAVGESRRLFGGVSLRAARSGFALSLESGVTLLFHEQDALDDVYRLSAMVDRNGNEIRLAYDGPDLLTVTDSAGRVVRCVRDASRRIARFEVKTSTAPNGWHAFHRYEYDAAGDLVAVVDAEGNATRFVYSEHLLVEQHLPDGLIVHHRYDRQGRCVETWGARGQGRDPSLADGLPEVLADGKTEAKGLFHTRLAYLDDGYTEVTDASQLKRVIGNANGQAEKVAWGPGVLSHEYDELGNWVSYTDPVGAVTRVERDEAGRAKAVIDPLNRRTEYAYDALGAVTARVRPDGQEIRFERDARGNVTFISDRLGLVVGYDYDERGLVRRAVLPNGGATAFEYDAHGNCTAVTEPSGATKRIAYDDLGRPVAMTNAAGGMTRYAYDARGLLRFLEDPTGARTSYDHDGRKRLVRITDAAGRTGKLTWGGINALCEVERPDGTRIGYRYDREGRFLELINEEGRVHRYRRNGAGHVVEEETLDGRVHALRRDLCGRLISWRSSSGDSVEYEYDAAGQLVRRVYADDTADEFEYDLAGRLAVARNASSECRRTYDARGCLVHEVLAIGGETYEIRSKHDVMGKRVERSTSLGYLERLTRDAMSDVVRVDWGNEALDIFRDALRREQQVVLPGGGRVAYAYDGLGRLARRTVTEAEAAAAAVAPQGEPQWVGRLPRGVVSDVSYSWSPVGLLEQETDALLGVTRYQYDPVGQLVARLPAEAAGELFRYDAAGNLRLGSEEHEHGPGGRTVRLGGQSYHHDSGGRLVAKDVPGGGRWTYAYDARGLLRSVRDPAGQVTEFDYDALYRRVEKRVRAGDGSARRVQFVWDGEQILHELTRGAPAGEAPGAEVRTYCFLDGSPVPLGEIDASGRRRFYVHAPNGFPELVISGSGAIEAAQRHRAFGALEGGGAGATPLRFPGQYADSETGLYYNRFRYYDPEIGAYISADPIEISRSPRLYGYAENSPPNVVDLDGLQPMTTTIRPSGASGRSAAGRDRDNPAEVHPTVWNNMANQVQVQSPNGTTNWEFPQATRHPANCSEPAALSQHLFDYEDRNELPRGTCGSANDPNNNHLRAALRGIDSIESTQDDGGARNACPNCGVLMRNLQNQANQGRPEGEPPVDLVNRVTPGIDEPSQRYRDGVAAGNPQRTAVEAMQNPNAPGNMAVRPPPNWRPRGSRR</sequence>
<dbReference type="InterPro" id="IPR031325">
    <property type="entry name" value="RHS_repeat"/>
</dbReference>
<dbReference type="Gene3D" id="2.180.10.10">
    <property type="entry name" value="RHS repeat-associated core"/>
    <property type="match status" value="3"/>
</dbReference>
<reference evidence="5 6" key="1">
    <citation type="submission" date="2014-02" db="EMBL/GenBank/DDBJ databases">
        <title>The small core and large imbalanced accessory genome model reveals a collaborative survival strategy of Sorangium cellulosum strains in nature.</title>
        <authorList>
            <person name="Han K."/>
            <person name="Peng R."/>
            <person name="Blom J."/>
            <person name="Li Y.-Z."/>
        </authorList>
    </citation>
    <scope>NUCLEOTIDE SEQUENCE [LARGE SCALE GENOMIC DNA]</scope>
    <source>
        <strain evidence="5 6">So0008-312</strain>
    </source>
</reference>
<dbReference type="Pfam" id="PF14431">
    <property type="entry name" value="YwqJ-deaminase"/>
    <property type="match status" value="1"/>
</dbReference>
<proteinExistence type="predicted"/>
<dbReference type="Proteomes" id="UP000075260">
    <property type="component" value="Unassembled WGS sequence"/>
</dbReference>
<evidence type="ECO:0000259" key="3">
    <source>
        <dbReference type="Pfam" id="PF20148"/>
    </source>
</evidence>
<feature type="region of interest" description="Disordered" evidence="2">
    <location>
        <begin position="26"/>
        <end position="49"/>
    </location>
</feature>
<gene>
    <name evidence="5" type="ORF">BE15_33130</name>
</gene>
<comment type="caution">
    <text evidence="5">The sequence shown here is derived from an EMBL/GenBank/DDBJ whole genome shotgun (WGS) entry which is preliminary data.</text>
</comment>
<evidence type="ECO:0000313" key="6">
    <source>
        <dbReference type="Proteomes" id="UP000075260"/>
    </source>
</evidence>
<dbReference type="PANTHER" id="PTHR32305">
    <property type="match status" value="1"/>
</dbReference>
<dbReference type="Pfam" id="PF25023">
    <property type="entry name" value="TEN_YD-shell"/>
    <property type="match status" value="1"/>
</dbReference>
<dbReference type="SUPFAM" id="SSF69304">
    <property type="entry name" value="Tricorn protease N-terminal domain"/>
    <property type="match status" value="1"/>
</dbReference>
<dbReference type="Pfam" id="PF20148">
    <property type="entry name" value="DUF6531"/>
    <property type="match status" value="1"/>
</dbReference>
<organism evidence="5 6">
    <name type="scientific">Sorangium cellulosum</name>
    <name type="common">Polyangium cellulosum</name>
    <dbReference type="NCBI Taxonomy" id="56"/>
    <lineage>
        <taxon>Bacteria</taxon>
        <taxon>Pseudomonadati</taxon>
        <taxon>Myxococcota</taxon>
        <taxon>Polyangia</taxon>
        <taxon>Polyangiales</taxon>
        <taxon>Polyangiaceae</taxon>
        <taxon>Sorangium</taxon>
    </lineage>
</organism>
<dbReference type="NCBIfam" id="TIGR01643">
    <property type="entry name" value="YD_repeat_2x"/>
    <property type="match status" value="10"/>
</dbReference>
<dbReference type="NCBIfam" id="TIGR03696">
    <property type="entry name" value="Rhs_assc_core"/>
    <property type="match status" value="1"/>
</dbReference>
<dbReference type="InterPro" id="IPR025968">
    <property type="entry name" value="YwqJ_deaminase"/>
</dbReference>
<dbReference type="InterPro" id="IPR045351">
    <property type="entry name" value="DUF6531"/>
</dbReference>
<dbReference type="InterPro" id="IPR056823">
    <property type="entry name" value="TEN-like_YD-shell"/>
</dbReference>
<dbReference type="InterPro" id="IPR050708">
    <property type="entry name" value="T6SS_VgrG/RHS"/>
</dbReference>
<evidence type="ECO:0000259" key="4">
    <source>
        <dbReference type="Pfam" id="PF25023"/>
    </source>
</evidence>
<keyword evidence="1" id="KW-0677">Repeat</keyword>
<feature type="region of interest" description="Disordered" evidence="2">
    <location>
        <begin position="1304"/>
        <end position="1329"/>
    </location>
</feature>
<dbReference type="InterPro" id="IPR022385">
    <property type="entry name" value="Rhs_assc_core"/>
</dbReference>
<dbReference type="EMBL" id="JEMA01000634">
    <property type="protein sequence ID" value="KYF67613.1"/>
    <property type="molecule type" value="Genomic_DNA"/>
</dbReference>
<feature type="domain" description="DUF6531" evidence="3">
    <location>
        <begin position="82"/>
        <end position="154"/>
    </location>
</feature>
<accession>A0A150QI53</accession>
<name>A0A150QI53_SORCE</name>
<evidence type="ECO:0000313" key="5">
    <source>
        <dbReference type="EMBL" id="KYF67613.1"/>
    </source>
</evidence>